<dbReference type="Pfam" id="PF00314">
    <property type="entry name" value="Thaumatin"/>
    <property type="match status" value="3"/>
</dbReference>
<dbReference type="EMBL" id="JAKOGI010000143">
    <property type="protein sequence ID" value="KAJ8442269.1"/>
    <property type="molecule type" value="Genomic_DNA"/>
</dbReference>
<dbReference type="CDD" id="cd23509">
    <property type="entry name" value="Gnk2-like"/>
    <property type="match status" value="1"/>
</dbReference>
<evidence type="ECO:0000256" key="4">
    <source>
        <dbReference type="ARBA" id="ARBA00022679"/>
    </source>
</evidence>
<comment type="catalytic activity">
    <reaction evidence="16">
        <text>L-threonyl-[protein] + ATP = O-phospho-L-threonyl-[protein] + ADP + H(+)</text>
        <dbReference type="Rhea" id="RHEA:46608"/>
        <dbReference type="Rhea" id="RHEA-COMP:11060"/>
        <dbReference type="Rhea" id="RHEA-COMP:11605"/>
        <dbReference type="ChEBI" id="CHEBI:15378"/>
        <dbReference type="ChEBI" id="CHEBI:30013"/>
        <dbReference type="ChEBI" id="CHEBI:30616"/>
        <dbReference type="ChEBI" id="CHEBI:61977"/>
        <dbReference type="ChEBI" id="CHEBI:456216"/>
        <dbReference type="EC" id="2.7.11.1"/>
    </reaction>
</comment>
<dbReference type="Pfam" id="PF00069">
    <property type="entry name" value="Pkinase"/>
    <property type="match status" value="1"/>
</dbReference>
<dbReference type="Proteomes" id="UP001153076">
    <property type="component" value="Unassembled WGS sequence"/>
</dbReference>
<name>A0A9Q1KG63_9CARY</name>
<evidence type="ECO:0000256" key="12">
    <source>
        <dbReference type="ARBA" id="ARBA00023136"/>
    </source>
</evidence>
<evidence type="ECO:0000259" key="22">
    <source>
        <dbReference type="PROSITE" id="PS51473"/>
    </source>
</evidence>
<feature type="domain" description="Gnk2-homologous" evidence="22">
    <location>
        <begin position="28"/>
        <end position="130"/>
    </location>
</feature>
<evidence type="ECO:0000256" key="9">
    <source>
        <dbReference type="ARBA" id="ARBA00022777"/>
    </source>
</evidence>
<evidence type="ECO:0000256" key="10">
    <source>
        <dbReference type="ARBA" id="ARBA00022840"/>
    </source>
</evidence>
<comment type="caution">
    <text evidence="23">The sequence shown here is derived from an EMBL/GenBank/DDBJ whole genome shotgun (WGS) entry which is preliminary data.</text>
</comment>
<keyword evidence="24" id="KW-1185">Reference proteome</keyword>
<evidence type="ECO:0000256" key="17">
    <source>
        <dbReference type="ARBA" id="ARBA00048679"/>
    </source>
</evidence>
<dbReference type="FunFam" id="3.30.200.20:FF:000142">
    <property type="entry name" value="Cysteine-rich receptor-like protein kinase 10"/>
    <property type="match status" value="2"/>
</dbReference>
<dbReference type="FunFam" id="1.10.510.10:FF:001023">
    <property type="entry name" value="Os07g0541700 protein"/>
    <property type="match status" value="1"/>
</dbReference>
<evidence type="ECO:0000256" key="3">
    <source>
        <dbReference type="ARBA" id="ARBA00022527"/>
    </source>
</evidence>
<evidence type="ECO:0000256" key="15">
    <source>
        <dbReference type="ARBA" id="ARBA00023180"/>
    </source>
</evidence>
<dbReference type="InterPro" id="IPR037176">
    <property type="entry name" value="Osmotin/thaumatin-like_sf"/>
</dbReference>
<evidence type="ECO:0000259" key="21">
    <source>
        <dbReference type="PROSITE" id="PS50011"/>
    </source>
</evidence>
<comment type="catalytic activity">
    <reaction evidence="17">
        <text>L-seryl-[protein] + ATP = O-phospho-L-seryl-[protein] + ADP + H(+)</text>
        <dbReference type="Rhea" id="RHEA:17989"/>
        <dbReference type="Rhea" id="RHEA-COMP:9863"/>
        <dbReference type="Rhea" id="RHEA-COMP:11604"/>
        <dbReference type="ChEBI" id="CHEBI:15378"/>
        <dbReference type="ChEBI" id="CHEBI:29999"/>
        <dbReference type="ChEBI" id="CHEBI:30616"/>
        <dbReference type="ChEBI" id="CHEBI:83421"/>
        <dbReference type="ChEBI" id="CHEBI:456216"/>
        <dbReference type="EC" id="2.7.11.1"/>
    </reaction>
</comment>
<evidence type="ECO:0000256" key="5">
    <source>
        <dbReference type="ARBA" id="ARBA00022692"/>
    </source>
</evidence>
<dbReference type="PRINTS" id="PR00347">
    <property type="entry name" value="THAUMATIN"/>
</dbReference>
<dbReference type="InterPro" id="IPR001245">
    <property type="entry name" value="Ser-Thr/Tyr_kinase_cat_dom"/>
</dbReference>
<dbReference type="PROSITE" id="PS00108">
    <property type="entry name" value="PROTEIN_KINASE_ST"/>
    <property type="match status" value="3"/>
</dbReference>
<keyword evidence="12" id="KW-0472">Membrane</keyword>
<feature type="binding site" evidence="18">
    <location>
        <position position="832"/>
    </location>
    <ligand>
        <name>ATP</name>
        <dbReference type="ChEBI" id="CHEBI:30616"/>
    </ligand>
</feature>
<feature type="domain" description="Protein kinase" evidence="21">
    <location>
        <begin position="804"/>
        <end position="1080"/>
    </location>
</feature>
<dbReference type="SUPFAM" id="SSF56112">
    <property type="entry name" value="Protein kinase-like (PK-like)"/>
    <property type="match status" value="3"/>
</dbReference>
<feature type="region of interest" description="Disordered" evidence="19">
    <location>
        <begin position="750"/>
        <end position="772"/>
    </location>
</feature>
<feature type="domain" description="Protein kinase" evidence="21">
    <location>
        <begin position="131"/>
        <end position="428"/>
    </location>
</feature>
<dbReference type="InterPro" id="IPR002902">
    <property type="entry name" value="GNK2"/>
</dbReference>
<evidence type="ECO:0000256" key="18">
    <source>
        <dbReference type="PROSITE-ProRule" id="PRU10141"/>
    </source>
</evidence>
<keyword evidence="14" id="KW-0675">Receptor</keyword>
<evidence type="ECO:0000313" key="24">
    <source>
        <dbReference type="Proteomes" id="UP001153076"/>
    </source>
</evidence>
<evidence type="ECO:0000256" key="14">
    <source>
        <dbReference type="ARBA" id="ARBA00023170"/>
    </source>
</evidence>
<keyword evidence="15" id="KW-0325">Glycoprotein</keyword>
<dbReference type="OrthoDB" id="1817492at2759"/>
<feature type="region of interest" description="Disordered" evidence="19">
    <location>
        <begin position="1753"/>
        <end position="1777"/>
    </location>
</feature>
<keyword evidence="8 18" id="KW-0547">Nucleotide-binding</keyword>
<evidence type="ECO:0000256" key="2">
    <source>
        <dbReference type="ARBA" id="ARBA00012513"/>
    </source>
</evidence>
<evidence type="ECO:0000256" key="20">
    <source>
        <dbReference type="SAM" id="SignalP"/>
    </source>
</evidence>
<feature type="domain" description="Protein kinase" evidence="21">
    <location>
        <begin position="1312"/>
        <end position="1612"/>
    </location>
</feature>
<evidence type="ECO:0000313" key="23">
    <source>
        <dbReference type="EMBL" id="KAJ8442269.1"/>
    </source>
</evidence>
<dbReference type="PROSITE" id="PS51473">
    <property type="entry name" value="GNK2"/>
    <property type="match status" value="1"/>
</dbReference>
<keyword evidence="5" id="KW-0812">Transmembrane</keyword>
<reference evidence="23" key="1">
    <citation type="submission" date="2022-04" db="EMBL/GenBank/DDBJ databases">
        <title>Carnegiea gigantea Genome sequencing and assembly v2.</title>
        <authorList>
            <person name="Copetti D."/>
            <person name="Sanderson M.J."/>
            <person name="Burquez A."/>
            <person name="Wojciechowski M.F."/>
        </authorList>
    </citation>
    <scope>NUCLEOTIDE SEQUENCE</scope>
    <source>
        <strain evidence="23">SGP5-SGP5p</strain>
        <tissue evidence="23">Aerial part</tissue>
    </source>
</reference>
<dbReference type="Pfam" id="PF07714">
    <property type="entry name" value="PK_Tyr_Ser-Thr"/>
    <property type="match status" value="2"/>
</dbReference>
<dbReference type="PANTHER" id="PTHR27002:SF181">
    <property type="entry name" value="RECEPTOR-LIKE SERINE_THREONINE-PROTEIN KINASE"/>
    <property type="match status" value="1"/>
</dbReference>
<dbReference type="Gene3D" id="3.30.430.20">
    <property type="entry name" value="Gnk2 domain, C-X8-C-X2-C motif"/>
    <property type="match status" value="1"/>
</dbReference>
<proteinExistence type="predicted"/>
<keyword evidence="9" id="KW-0418">Kinase</keyword>
<accession>A0A9Q1KG63</accession>
<feature type="binding site" evidence="18">
    <location>
        <position position="1340"/>
    </location>
    <ligand>
        <name>ATP</name>
        <dbReference type="ChEBI" id="CHEBI:30616"/>
    </ligand>
</feature>
<evidence type="ECO:0000256" key="11">
    <source>
        <dbReference type="ARBA" id="ARBA00022989"/>
    </source>
</evidence>
<feature type="chain" id="PRO_5040420392" description="non-specific serine/threonine protein kinase" evidence="20">
    <location>
        <begin position="27"/>
        <end position="1777"/>
    </location>
</feature>
<keyword evidence="10 18" id="KW-0067">ATP-binding</keyword>
<comment type="subcellular location">
    <subcellularLocation>
        <location evidence="1">Membrane</location>
        <topology evidence="1">Single-pass membrane protein</topology>
    </subcellularLocation>
</comment>
<dbReference type="InterPro" id="IPR038408">
    <property type="entry name" value="GNK2_sf"/>
</dbReference>
<dbReference type="InterPro" id="IPR008271">
    <property type="entry name" value="Ser/Thr_kinase_AS"/>
</dbReference>
<dbReference type="SMART" id="SM00205">
    <property type="entry name" value="THN"/>
    <property type="match status" value="3"/>
</dbReference>
<dbReference type="PROSITE" id="PS00107">
    <property type="entry name" value="PROTEIN_KINASE_ATP"/>
    <property type="match status" value="2"/>
</dbReference>
<dbReference type="InterPro" id="IPR001938">
    <property type="entry name" value="Thaumatin"/>
</dbReference>
<dbReference type="GO" id="GO:0004674">
    <property type="term" value="F:protein serine/threonine kinase activity"/>
    <property type="evidence" value="ECO:0007669"/>
    <property type="project" value="UniProtKB-KW"/>
</dbReference>
<dbReference type="EC" id="2.7.11.1" evidence="2"/>
<evidence type="ECO:0000256" key="8">
    <source>
        <dbReference type="ARBA" id="ARBA00022741"/>
    </source>
</evidence>
<evidence type="ECO:0000256" key="6">
    <source>
        <dbReference type="ARBA" id="ARBA00022729"/>
    </source>
</evidence>
<keyword evidence="4" id="KW-0808">Transferase</keyword>
<dbReference type="InterPro" id="IPR000719">
    <property type="entry name" value="Prot_kinase_dom"/>
</dbReference>
<gene>
    <name evidence="23" type="ORF">Cgig2_011192</name>
</gene>
<dbReference type="PROSITE" id="PS51367">
    <property type="entry name" value="THAUMATIN_2"/>
    <property type="match status" value="3"/>
</dbReference>
<keyword evidence="7" id="KW-0677">Repeat</keyword>
<dbReference type="PROSITE" id="PS50011">
    <property type="entry name" value="PROTEIN_KINASE_DOM"/>
    <property type="match status" value="3"/>
</dbReference>
<dbReference type="Pfam" id="PF01657">
    <property type="entry name" value="Stress-antifung"/>
    <property type="match status" value="1"/>
</dbReference>
<dbReference type="InterPro" id="IPR011009">
    <property type="entry name" value="Kinase-like_dom_sf"/>
</dbReference>
<dbReference type="GO" id="GO:0005524">
    <property type="term" value="F:ATP binding"/>
    <property type="evidence" value="ECO:0007669"/>
    <property type="project" value="UniProtKB-UniRule"/>
</dbReference>
<dbReference type="Gene3D" id="1.10.510.10">
    <property type="entry name" value="Transferase(Phosphotransferase) domain 1"/>
    <property type="match status" value="4"/>
</dbReference>
<evidence type="ECO:0000256" key="19">
    <source>
        <dbReference type="SAM" id="MobiDB-lite"/>
    </source>
</evidence>
<keyword evidence="6 20" id="KW-0732">Signal</keyword>
<feature type="signal peptide" evidence="20">
    <location>
        <begin position="1"/>
        <end position="26"/>
    </location>
</feature>
<organism evidence="23 24">
    <name type="scientific">Carnegiea gigantea</name>
    <dbReference type="NCBI Taxonomy" id="171969"/>
    <lineage>
        <taxon>Eukaryota</taxon>
        <taxon>Viridiplantae</taxon>
        <taxon>Streptophyta</taxon>
        <taxon>Embryophyta</taxon>
        <taxon>Tracheophyta</taxon>
        <taxon>Spermatophyta</taxon>
        <taxon>Magnoliopsida</taxon>
        <taxon>eudicotyledons</taxon>
        <taxon>Gunneridae</taxon>
        <taxon>Pentapetalae</taxon>
        <taxon>Caryophyllales</taxon>
        <taxon>Cactineae</taxon>
        <taxon>Cactaceae</taxon>
        <taxon>Cactoideae</taxon>
        <taxon>Echinocereeae</taxon>
        <taxon>Carnegiea</taxon>
    </lineage>
</organism>
<evidence type="ECO:0000256" key="16">
    <source>
        <dbReference type="ARBA" id="ARBA00047899"/>
    </source>
</evidence>
<dbReference type="Gene3D" id="3.30.200.20">
    <property type="entry name" value="Phosphorylase Kinase, domain 1"/>
    <property type="match status" value="2"/>
</dbReference>
<dbReference type="InterPro" id="IPR017441">
    <property type="entry name" value="Protein_kinase_ATP_BS"/>
</dbReference>
<keyword evidence="13" id="KW-1015">Disulfide bond</keyword>
<dbReference type="PROSITE" id="PS00316">
    <property type="entry name" value="THAUMATIN_1"/>
    <property type="match status" value="3"/>
</dbReference>
<dbReference type="CDD" id="cd14066">
    <property type="entry name" value="STKc_IRAK"/>
    <property type="match status" value="2"/>
</dbReference>
<dbReference type="Gene3D" id="2.60.110.10">
    <property type="entry name" value="Thaumatin"/>
    <property type="match status" value="3"/>
</dbReference>
<dbReference type="FunFam" id="1.10.510.10:FF:000060">
    <property type="entry name" value="G-type lectin S-receptor-like serine/threonine-protein kinase"/>
    <property type="match status" value="2"/>
</dbReference>
<dbReference type="PANTHER" id="PTHR27002">
    <property type="entry name" value="RECEPTOR-LIKE SERINE/THREONINE-PROTEIN KINASE SD1-8"/>
    <property type="match status" value="1"/>
</dbReference>
<dbReference type="GO" id="GO:0005886">
    <property type="term" value="C:plasma membrane"/>
    <property type="evidence" value="ECO:0007669"/>
    <property type="project" value="TreeGrafter"/>
</dbReference>
<dbReference type="SMART" id="SM00220">
    <property type="entry name" value="S_TKc"/>
    <property type="match status" value="2"/>
</dbReference>
<keyword evidence="11" id="KW-1133">Transmembrane helix</keyword>
<evidence type="ECO:0000256" key="7">
    <source>
        <dbReference type="ARBA" id="ARBA00022737"/>
    </source>
</evidence>
<dbReference type="InterPro" id="IPR017949">
    <property type="entry name" value="Thaumatin_CS"/>
</dbReference>
<dbReference type="SUPFAM" id="SSF49870">
    <property type="entry name" value="Osmotin, thaumatin-like protein"/>
    <property type="match status" value="3"/>
</dbReference>
<sequence length="1777" mass="195892">MECRLVIRSLLLSSLLSLFWPRAILCADPLVTTCSQTANYTVNSPFKINLKDLLKSLPQNTSISGFFNGSLGDDPNDHVFGQAICRGDLTPNNFKLCIKNASQEILKQCKTMDAIIWMELCEVYYSYPLFFSSITYAGRYAENEGKSKVDPAKSRSVLWRLMDTLSYEAANDDSKQMFAVGKAKVSNEAKSRSVIISALSAPRDISFTEEGNVVITDGLPFIDLATLKEATENFSATRMPGQGDAERRAQLNWETRFSIINGIAKGLLYLRDGSRLRIIHRDLKPSNILLDEEMVAKISDFGIARMFSEHQTGASSKRVVGTYLAIQIQLFPGEAKQIEIRNNCSFTVWPASSLSSSSHSPLQNQETLVVDLPTGEDGRLWVSGRTGCHNSTGKFACQTGDCGSGLVDCAGVPTRGLNATTLVEFNFINGGGFYDVNLVNGYNVPVSVETGSLSDVARCVFNVSGACPKQLKLGGACRSSCNVFNSPKYCCTGGGTLCGPTDYSRIFKEACPRAYSYLLDVANSTRSGKYLRVAKVREFEIVNNCAYTVWLVTPIASLALESQVSTSVDLPTGEHGRLWARTGCHNSTGKFVCWTGDCGSGDVACYGREASAATFVEFDLNDDENGPDFYDVSLVDGYNVPVSMVPQGGGGPTCVASGCIFNVTDACPSELRVGGACQGACDAFNTSRYCCTGGTVCEPTNYSAIFKKACPRASSYPTDLTFSCWDSPRYTVTFCPSSTSVVEELSKPFQEASLNPPRSAPPPNKTNITGITYAQPPTKELDEIKTTESLEFDISTIRTATDNFSMENKLGEGGFGEVYRGKLESGQEVAVKRLLQNSSQGVAEFETEVLLVAKLQHKNLVKLLGFCITSKEKILVYEFLRNSSLDKFLFDRTGHASLDWQTRFNIMVGIARGLLYLHEDSRLTIIHRDLKTSNILLDDVMNPKISDFGLAKLFEEDQTQANTKRIVGTYGYMAPEYALTGHYSVKSDVFSFGVIVLEIMSGQRNRFFGRPQHEEALLHRAWRLWTEKKPLDLVDTTLINGFPEEETMRCLHIGLLCIQEDAVQRPKMRLILNALRRPSVRLPEPKPPCFFGEARKVTITNNCSYTVWPALSSPYTQNGTNFSLQKRQSMAVELNTSWWGQLWGRTNCMNSTAGKFACDTGDCGSGKADCFGTHAPPATTAVEFTLNGASGEMYGVSVVHGYNVPVAVIPQGGNGSQCRVTGCVYDVAGACPTRLNLGGACQNPCDAFNNSVYCCDNAVKGCRPFVYSTLFQNACPRAYSYGLDYGATSFVCRGSPAFEFDINAITAATCNFSADNKLGEGGFGEVYKGKLENGQEVAVKRLLHNSKQGVIEFKTEVALVAKLQHKNLVKLVGFCMTPTEKILVYEFLPNSSLDRFLFGKNLDSYDPTSNAPLDWQTRLNIIIGIARGLMYLHEDSRLTVIHRDLKTSNILLDGALNPKISDFGLAKLFGEDQTHGDTKRIVGTYGYMAPEYAITGQYSVKSDVYSFGVIVLEIISGKKNRFFGGPQCEEALLHQAWRLWNQSESLDFVDTRLNNDFPTEEVMRCFHIGLLCIQEDPIRRPTMTSILDALSNPSSTSLSDPRPPRFLGHPGINPEDHHSLPYTYTEALKLDPVLLDLSETCRVPELLALLELGKLASGQEVAAKRLLQNSKQGVIEFKTEAWRLWNEGKALDLVDTTLNEDFSHEEVIRCYQIGLLCIQEDAIQRPRMRWILDALCRPSIGLPEPTAPRFFGNPVKPDQGHHTYTGTETVTDLYPRD</sequence>
<keyword evidence="3" id="KW-0723">Serine/threonine-protein kinase</keyword>
<evidence type="ECO:0000256" key="1">
    <source>
        <dbReference type="ARBA" id="ARBA00004167"/>
    </source>
</evidence>
<evidence type="ECO:0000256" key="13">
    <source>
        <dbReference type="ARBA" id="ARBA00023157"/>
    </source>
</evidence>
<protein>
    <recommendedName>
        <fullName evidence="2">non-specific serine/threonine protein kinase</fullName>
        <ecNumber evidence="2">2.7.11.1</ecNumber>
    </recommendedName>
</protein>